<gene>
    <name evidence="2" type="ORF">HNQ69_001413</name>
</gene>
<keyword evidence="1" id="KW-0812">Transmembrane</keyword>
<evidence type="ECO:0000313" key="2">
    <source>
        <dbReference type="EMBL" id="MBB5074276.1"/>
    </source>
</evidence>
<comment type="caution">
    <text evidence="2">The sequence shown here is derived from an EMBL/GenBank/DDBJ whole genome shotgun (WGS) entry which is preliminary data.</text>
</comment>
<reference evidence="2 3" key="1">
    <citation type="submission" date="2020-08" db="EMBL/GenBank/DDBJ databases">
        <title>Genomic Encyclopedia of Type Strains, Phase IV (KMG-IV): sequencing the most valuable type-strain genomes for metagenomic binning, comparative biology and taxonomic classification.</title>
        <authorList>
            <person name="Goeker M."/>
        </authorList>
    </citation>
    <scope>NUCLEOTIDE SEQUENCE [LARGE SCALE GENOMIC DNA]</scope>
    <source>
        <strain evidence="2 3">DSM 28538</strain>
    </source>
</reference>
<dbReference type="AlphaFoldDB" id="A0A840NNG9"/>
<sequence>MKGKIISQDQGNYLVSGDDGKRYQFAIWDWLEKNPPRIENNVNFVCKGDSIKSIFPLLNEKQSKRSQMLLAFVCFFVGAFGYPSLYGW</sequence>
<accession>A0A840NNG9</accession>
<dbReference type="EMBL" id="JACHIM010000007">
    <property type="protein sequence ID" value="MBB5074276.1"/>
    <property type="molecule type" value="Genomic_DNA"/>
</dbReference>
<proteinExistence type="predicted"/>
<evidence type="ECO:0000256" key="1">
    <source>
        <dbReference type="SAM" id="Phobius"/>
    </source>
</evidence>
<keyword evidence="1" id="KW-0472">Membrane</keyword>
<feature type="transmembrane region" description="Helical" evidence="1">
    <location>
        <begin position="68"/>
        <end position="86"/>
    </location>
</feature>
<dbReference type="Proteomes" id="UP000561417">
    <property type="component" value="Unassembled WGS sequence"/>
</dbReference>
<evidence type="ECO:0000313" key="3">
    <source>
        <dbReference type="Proteomes" id="UP000561417"/>
    </source>
</evidence>
<evidence type="ECO:0008006" key="4">
    <source>
        <dbReference type="Google" id="ProtNLM"/>
    </source>
</evidence>
<keyword evidence="3" id="KW-1185">Reference proteome</keyword>
<name>A0A840NNG9_9HYPH</name>
<organism evidence="2 3">
    <name type="scientific">Bartonella callosciuri</name>
    <dbReference type="NCBI Taxonomy" id="686223"/>
    <lineage>
        <taxon>Bacteria</taxon>
        <taxon>Pseudomonadati</taxon>
        <taxon>Pseudomonadota</taxon>
        <taxon>Alphaproteobacteria</taxon>
        <taxon>Hyphomicrobiales</taxon>
        <taxon>Bartonellaceae</taxon>
        <taxon>Bartonella</taxon>
    </lineage>
</organism>
<keyword evidence="1" id="KW-1133">Transmembrane helix</keyword>
<protein>
    <recommendedName>
        <fullName evidence="4">TM2 domain-containing protein</fullName>
    </recommendedName>
</protein>